<dbReference type="Gene3D" id="3.40.710.10">
    <property type="entry name" value="DD-peptidase/beta-lactamase superfamily"/>
    <property type="match status" value="2"/>
</dbReference>
<dbReference type="Pfam" id="PF02113">
    <property type="entry name" value="Peptidase_S13"/>
    <property type="match status" value="2"/>
</dbReference>
<name>A0A291GY90_9MICO</name>
<dbReference type="PANTHER" id="PTHR30023:SF0">
    <property type="entry name" value="PENICILLIN-SENSITIVE CARBOXYPEPTIDASE A"/>
    <property type="match status" value="1"/>
</dbReference>
<dbReference type="EMBL" id="CP023564">
    <property type="protein sequence ID" value="ATG55143.1"/>
    <property type="molecule type" value="Genomic_DNA"/>
</dbReference>
<dbReference type="AlphaFoldDB" id="A0A291GY90"/>
<protein>
    <submittedName>
        <fullName evidence="4">D-alanyl-D-alanine carboxypeptidase</fullName>
    </submittedName>
</protein>
<dbReference type="InterPro" id="IPR000667">
    <property type="entry name" value="Peptidase_S13"/>
</dbReference>
<dbReference type="PRINTS" id="PR00922">
    <property type="entry name" value="DADACBPTASE3"/>
</dbReference>
<dbReference type="PANTHER" id="PTHR30023">
    <property type="entry name" value="D-ALANYL-D-ALANINE CARBOXYPEPTIDASE"/>
    <property type="match status" value="1"/>
</dbReference>
<proteinExistence type="inferred from homology"/>
<dbReference type="GO" id="GO:0004185">
    <property type="term" value="F:serine-type carboxypeptidase activity"/>
    <property type="evidence" value="ECO:0007669"/>
    <property type="project" value="InterPro"/>
</dbReference>
<evidence type="ECO:0000256" key="2">
    <source>
        <dbReference type="ARBA" id="ARBA00022801"/>
    </source>
</evidence>
<organism evidence="4 5">
    <name type="scientific">Brachybacterium ginsengisoli</name>
    <dbReference type="NCBI Taxonomy" id="1331682"/>
    <lineage>
        <taxon>Bacteria</taxon>
        <taxon>Bacillati</taxon>
        <taxon>Actinomycetota</taxon>
        <taxon>Actinomycetes</taxon>
        <taxon>Micrococcales</taxon>
        <taxon>Dermabacteraceae</taxon>
        <taxon>Brachybacterium</taxon>
    </lineage>
</organism>
<keyword evidence="4" id="KW-0645">Protease</keyword>
<accession>A0A291GY90</accession>
<dbReference type="OrthoDB" id="56883at2"/>
<feature type="region of interest" description="Disordered" evidence="3">
    <location>
        <begin position="63"/>
        <end position="88"/>
    </location>
</feature>
<dbReference type="RefSeq" id="WP_096799607.1">
    <property type="nucleotide sequence ID" value="NZ_CP023564.1"/>
</dbReference>
<gene>
    <name evidence="4" type="ORF">CFK41_10520</name>
</gene>
<reference evidence="4 5" key="1">
    <citation type="journal article" date="2014" name="Int. J. Syst. Evol. Microbiol.">
        <title>Brachybacterium ginsengisoli sp. nov., isolated from soil of a ginseng field.</title>
        <authorList>
            <person name="Hoang V.A."/>
            <person name="Kim Y.J."/>
            <person name="Nguyen N.L."/>
            <person name="Yang D.C."/>
        </authorList>
    </citation>
    <scope>NUCLEOTIDE SEQUENCE [LARGE SCALE GENOMIC DNA]</scope>
    <source>
        <strain evidence="4 5">DCY80</strain>
    </source>
</reference>
<keyword evidence="2" id="KW-0378">Hydrolase</keyword>
<evidence type="ECO:0000313" key="5">
    <source>
        <dbReference type="Proteomes" id="UP000217889"/>
    </source>
</evidence>
<dbReference type="InterPro" id="IPR012338">
    <property type="entry name" value="Beta-lactam/transpept-like"/>
</dbReference>
<evidence type="ECO:0000313" key="4">
    <source>
        <dbReference type="EMBL" id="ATG55143.1"/>
    </source>
</evidence>
<evidence type="ECO:0000256" key="3">
    <source>
        <dbReference type="SAM" id="MobiDB-lite"/>
    </source>
</evidence>
<keyword evidence="4" id="KW-0121">Carboxypeptidase</keyword>
<dbReference type="GO" id="GO:0000270">
    <property type="term" value="P:peptidoglycan metabolic process"/>
    <property type="evidence" value="ECO:0007669"/>
    <property type="project" value="TreeGrafter"/>
</dbReference>
<dbReference type="Proteomes" id="UP000217889">
    <property type="component" value="Chromosome"/>
</dbReference>
<sequence length="469" mass="47694">MGASAIERMWRTTAIVMCAVVPTSFYVLGDLTDAFPGFLTVRHEEQGPAFGPRAAAEDWARVGAEESHSTAPAAGVADSADDLEERMSSHADLPVVAGGLAFSVVDAGTGEPVAERDAATALVPASTLKLLTAAAVLRQYSGDEVLTTRATVQDGVVTLVGGGDMTLTVEDLRELAGRTADLAEEQGTSEVRVALDAGHLVGGENPAWGGNGRAGGWVTPTSALALDEGWLDGEQYGPKSATPAHDAAERFASLLGEAGLTVTGEISEAGAPEGAPSVQISSEPIAEIVRHTLQISDNTTAELLAHLVALSRGEETTPAGAAAAVEAEIRDLAEEIGVAPEVIADLSIRDGSGLSRDDRVPPALLSAVLAEVASGEVPALEQILFDVPIAGLTGTLAERFDAAGTEDADGLVRGKTGYLGGAATLAGVAVLPDGRTVGYSIVVHGFDGADADDARAAVDAVAAEIVQVD</sequence>
<comment type="similarity">
    <text evidence="1">Belongs to the peptidase S13 family.</text>
</comment>
<evidence type="ECO:0000256" key="1">
    <source>
        <dbReference type="ARBA" id="ARBA00006096"/>
    </source>
</evidence>
<dbReference type="GO" id="GO:0006508">
    <property type="term" value="P:proteolysis"/>
    <property type="evidence" value="ECO:0007669"/>
    <property type="project" value="InterPro"/>
</dbReference>
<dbReference type="SUPFAM" id="SSF56601">
    <property type="entry name" value="beta-lactamase/transpeptidase-like"/>
    <property type="match status" value="1"/>
</dbReference>
<dbReference type="KEGG" id="bgg:CFK41_10520"/>
<keyword evidence="5" id="KW-1185">Reference proteome</keyword>